<organism evidence="1 2">
    <name type="scientific">Marasmius tenuissimus</name>
    <dbReference type="NCBI Taxonomy" id="585030"/>
    <lineage>
        <taxon>Eukaryota</taxon>
        <taxon>Fungi</taxon>
        <taxon>Dikarya</taxon>
        <taxon>Basidiomycota</taxon>
        <taxon>Agaricomycotina</taxon>
        <taxon>Agaricomycetes</taxon>
        <taxon>Agaricomycetidae</taxon>
        <taxon>Agaricales</taxon>
        <taxon>Marasmiineae</taxon>
        <taxon>Marasmiaceae</taxon>
        <taxon>Marasmius</taxon>
    </lineage>
</organism>
<name>A0ABR2ZD89_9AGAR</name>
<sequence>MFNNSDSFSISGGTFSVIYGNQLNHCTHSPQIRHCFRTGEKWKEDIYREYERISTGNIKLIEAIAETKVYQYEAPIANMWGSDSTVRAKRVVQWACIVIGTQETRPSLSIRYTGRDAKKASFSQPFVLLEILADIESNSI</sequence>
<dbReference type="EMBL" id="JBBXMP010000260">
    <property type="protein sequence ID" value="KAL0058959.1"/>
    <property type="molecule type" value="Genomic_DNA"/>
</dbReference>
<gene>
    <name evidence="1" type="ORF">AAF712_014326</name>
</gene>
<accession>A0ABR2ZD89</accession>
<protein>
    <submittedName>
        <fullName evidence="1">Uncharacterized protein</fullName>
    </submittedName>
</protein>
<proteinExistence type="predicted"/>
<reference evidence="1 2" key="1">
    <citation type="submission" date="2024-05" db="EMBL/GenBank/DDBJ databases">
        <title>A draft genome resource for the thread blight pathogen Marasmius tenuissimus strain MS-2.</title>
        <authorList>
            <person name="Yulfo-Soto G.E."/>
            <person name="Baruah I.K."/>
            <person name="Amoako-Attah I."/>
            <person name="Bukari Y."/>
            <person name="Meinhardt L.W."/>
            <person name="Bailey B.A."/>
            <person name="Cohen S.P."/>
        </authorList>
    </citation>
    <scope>NUCLEOTIDE SEQUENCE [LARGE SCALE GENOMIC DNA]</scope>
    <source>
        <strain evidence="1 2">MS-2</strain>
    </source>
</reference>
<comment type="caution">
    <text evidence="1">The sequence shown here is derived from an EMBL/GenBank/DDBJ whole genome shotgun (WGS) entry which is preliminary data.</text>
</comment>
<keyword evidence="2" id="KW-1185">Reference proteome</keyword>
<evidence type="ECO:0000313" key="2">
    <source>
        <dbReference type="Proteomes" id="UP001437256"/>
    </source>
</evidence>
<dbReference type="Proteomes" id="UP001437256">
    <property type="component" value="Unassembled WGS sequence"/>
</dbReference>
<evidence type="ECO:0000313" key="1">
    <source>
        <dbReference type="EMBL" id="KAL0058959.1"/>
    </source>
</evidence>